<evidence type="ECO:0000256" key="1">
    <source>
        <dbReference type="SAM" id="SignalP"/>
    </source>
</evidence>
<keyword evidence="4" id="KW-1185">Reference proteome</keyword>
<feature type="domain" description="Pectinesterase inhibitor" evidence="2">
    <location>
        <begin position="42"/>
        <end position="127"/>
    </location>
</feature>
<feature type="chain" id="PRO_5002367384" description="Pectinesterase inhibitor domain-containing protein" evidence="1">
    <location>
        <begin position="34"/>
        <end position="129"/>
    </location>
</feature>
<organism evidence="3">
    <name type="scientific">Oryza punctata</name>
    <name type="common">Red rice</name>
    <dbReference type="NCBI Taxonomy" id="4537"/>
    <lineage>
        <taxon>Eukaryota</taxon>
        <taxon>Viridiplantae</taxon>
        <taxon>Streptophyta</taxon>
        <taxon>Embryophyta</taxon>
        <taxon>Tracheophyta</taxon>
        <taxon>Spermatophyta</taxon>
        <taxon>Magnoliopsida</taxon>
        <taxon>Liliopsida</taxon>
        <taxon>Poales</taxon>
        <taxon>Poaceae</taxon>
        <taxon>BOP clade</taxon>
        <taxon>Oryzoideae</taxon>
        <taxon>Oryzeae</taxon>
        <taxon>Oryzinae</taxon>
        <taxon>Oryza</taxon>
    </lineage>
</organism>
<protein>
    <recommendedName>
        <fullName evidence="2">Pectinesterase inhibitor domain-containing protein</fullName>
    </recommendedName>
</protein>
<dbReference type="GO" id="GO:0004857">
    <property type="term" value="F:enzyme inhibitor activity"/>
    <property type="evidence" value="ECO:0007669"/>
    <property type="project" value="InterPro"/>
</dbReference>
<evidence type="ECO:0000313" key="4">
    <source>
        <dbReference type="Proteomes" id="UP000026962"/>
    </source>
</evidence>
<dbReference type="OMA" id="DGACKTI"/>
<accession>A0A0E0MC33</accession>
<sequence length="129" mass="13274">MLQIRRGFTIASSYGIVNALFLLLVVLVMASQAQLVASTDSFMDGACKTITRGGGSVISVKFCIDALGSDGRSLNASCYSDLTIVAIDLLTSNATSTKAKIDSILKDDGGGGLKPSDATMACLQSCQAA</sequence>
<keyword evidence="1" id="KW-0732">Signal</keyword>
<dbReference type="AlphaFoldDB" id="A0A0E0MC33"/>
<dbReference type="InterPro" id="IPR035513">
    <property type="entry name" value="Invertase/methylesterase_inhib"/>
</dbReference>
<evidence type="ECO:0000313" key="3">
    <source>
        <dbReference type="EnsemblPlants" id="OPUNC11G01860.1"/>
    </source>
</evidence>
<feature type="signal peptide" evidence="1">
    <location>
        <begin position="1"/>
        <end position="33"/>
    </location>
</feature>
<name>A0A0E0MC33_ORYPU</name>
<proteinExistence type="predicted"/>
<dbReference type="HOGENOM" id="CLU_169224_0_0_1"/>
<dbReference type="Gene3D" id="1.20.140.40">
    <property type="entry name" value="Invertase/pectin methylesterase inhibitor family protein"/>
    <property type="match status" value="1"/>
</dbReference>
<dbReference type="EnsemblPlants" id="OPUNC11G01860.1">
    <property type="protein sequence ID" value="OPUNC11G01860.1"/>
    <property type="gene ID" value="OPUNC11G01860"/>
</dbReference>
<evidence type="ECO:0000259" key="2">
    <source>
        <dbReference type="Pfam" id="PF04043"/>
    </source>
</evidence>
<dbReference type="InterPro" id="IPR006501">
    <property type="entry name" value="Pectinesterase_inhib_dom"/>
</dbReference>
<dbReference type="STRING" id="4537.A0A0E0MC33"/>
<dbReference type="Proteomes" id="UP000026962">
    <property type="component" value="Chromosome 11"/>
</dbReference>
<dbReference type="Gramene" id="OPUNC11G01860.1">
    <property type="protein sequence ID" value="OPUNC11G01860.1"/>
    <property type="gene ID" value="OPUNC11G01860"/>
</dbReference>
<reference evidence="3" key="1">
    <citation type="submission" date="2015-04" db="UniProtKB">
        <authorList>
            <consortium name="EnsemblPlants"/>
        </authorList>
    </citation>
    <scope>IDENTIFICATION</scope>
</reference>
<dbReference type="Pfam" id="PF04043">
    <property type="entry name" value="PMEI"/>
    <property type="match status" value="1"/>
</dbReference>
<dbReference type="SUPFAM" id="SSF101148">
    <property type="entry name" value="Plant invertase/pectin methylesterase inhibitor"/>
    <property type="match status" value="1"/>
</dbReference>
<reference evidence="3" key="2">
    <citation type="submission" date="2018-05" db="EMBL/GenBank/DDBJ databases">
        <title>OpunRS2 (Oryza punctata Reference Sequence Version 2).</title>
        <authorList>
            <person name="Zhang J."/>
            <person name="Kudrna D."/>
            <person name="Lee S."/>
            <person name="Talag J."/>
            <person name="Welchert J."/>
            <person name="Wing R.A."/>
        </authorList>
    </citation>
    <scope>NUCLEOTIDE SEQUENCE [LARGE SCALE GENOMIC DNA]</scope>
</reference>